<protein>
    <recommendedName>
        <fullName evidence="4">phosphoglycolate phosphatase</fullName>
        <ecNumber evidence="4">3.1.3.18</ecNumber>
    </recommendedName>
</protein>
<dbReference type="EC" id="3.1.3.18" evidence="4"/>
<dbReference type="InterPro" id="IPR023198">
    <property type="entry name" value="PGP-like_dom2"/>
</dbReference>
<evidence type="ECO:0000313" key="5">
    <source>
        <dbReference type="EMBL" id="GGY80954.1"/>
    </source>
</evidence>
<keyword evidence="6" id="KW-1185">Reference proteome</keyword>
<dbReference type="PANTHER" id="PTHR43434">
    <property type="entry name" value="PHOSPHOGLYCOLATE PHOSPHATASE"/>
    <property type="match status" value="1"/>
</dbReference>
<comment type="similarity">
    <text evidence="3">Belongs to the HAD-like hydrolase superfamily. CbbY/CbbZ/Gph/YieH family.</text>
</comment>
<evidence type="ECO:0000256" key="1">
    <source>
        <dbReference type="ARBA" id="ARBA00000830"/>
    </source>
</evidence>
<evidence type="ECO:0000256" key="2">
    <source>
        <dbReference type="ARBA" id="ARBA00004818"/>
    </source>
</evidence>
<accession>A0ABQ3B6U2</accession>
<dbReference type="PANTHER" id="PTHR43434:SF1">
    <property type="entry name" value="PHOSPHOGLYCOLATE PHOSPHATASE"/>
    <property type="match status" value="1"/>
</dbReference>
<dbReference type="Gene3D" id="1.10.150.240">
    <property type="entry name" value="Putative phosphatase, domain 2"/>
    <property type="match status" value="1"/>
</dbReference>
<organism evidence="5 6">
    <name type="scientific">Cellvibrio zantedeschiae</name>
    <dbReference type="NCBI Taxonomy" id="1237077"/>
    <lineage>
        <taxon>Bacteria</taxon>
        <taxon>Pseudomonadati</taxon>
        <taxon>Pseudomonadota</taxon>
        <taxon>Gammaproteobacteria</taxon>
        <taxon>Cellvibrionales</taxon>
        <taxon>Cellvibrionaceae</taxon>
        <taxon>Cellvibrio</taxon>
    </lineage>
</organism>
<comment type="catalytic activity">
    <reaction evidence="1">
        <text>2-phosphoglycolate + H2O = glycolate + phosphate</text>
        <dbReference type="Rhea" id="RHEA:14369"/>
        <dbReference type="ChEBI" id="CHEBI:15377"/>
        <dbReference type="ChEBI" id="CHEBI:29805"/>
        <dbReference type="ChEBI" id="CHEBI:43474"/>
        <dbReference type="ChEBI" id="CHEBI:58033"/>
        <dbReference type="EC" id="3.1.3.18"/>
    </reaction>
</comment>
<dbReference type="SFLD" id="SFLDG01129">
    <property type="entry name" value="C1.5:_HAD__Beta-PGM__Phosphata"/>
    <property type="match status" value="1"/>
</dbReference>
<evidence type="ECO:0000256" key="3">
    <source>
        <dbReference type="ARBA" id="ARBA00006171"/>
    </source>
</evidence>
<dbReference type="InterPro" id="IPR036412">
    <property type="entry name" value="HAD-like_sf"/>
</dbReference>
<dbReference type="InterPro" id="IPR041492">
    <property type="entry name" value="HAD_2"/>
</dbReference>
<dbReference type="Pfam" id="PF13419">
    <property type="entry name" value="HAD_2"/>
    <property type="match status" value="1"/>
</dbReference>
<dbReference type="InterPro" id="IPR050155">
    <property type="entry name" value="HAD-like_hydrolase_sf"/>
</dbReference>
<evidence type="ECO:0000313" key="6">
    <source>
        <dbReference type="Proteomes" id="UP000619761"/>
    </source>
</evidence>
<dbReference type="InterPro" id="IPR023214">
    <property type="entry name" value="HAD_sf"/>
</dbReference>
<comment type="caution">
    <text evidence="5">The sequence shown here is derived from an EMBL/GenBank/DDBJ whole genome shotgun (WGS) entry which is preliminary data.</text>
</comment>
<dbReference type="SFLD" id="SFLDS00003">
    <property type="entry name" value="Haloacid_Dehalogenase"/>
    <property type="match status" value="1"/>
</dbReference>
<name>A0ABQ3B6U2_9GAMM</name>
<dbReference type="SUPFAM" id="SSF56784">
    <property type="entry name" value="HAD-like"/>
    <property type="match status" value="1"/>
</dbReference>
<dbReference type="Proteomes" id="UP000619761">
    <property type="component" value="Unassembled WGS sequence"/>
</dbReference>
<sequence length="230" mass="26335">MIYSNNKKLIILDADGTTIDAYNAIEKAFVHHGMDLGDEESFQKRHNIFKYLGGLKQFPSNLRKNITKSNRKQIVDTLTDVYRNEAALYAGIPEFIRTLIASPDVIVGMITRNITNEPLETLRQLFARHDINIAEFDFLIHVPLEEKKTPHFRAVREQFGVNPARAGVCGDENKDYVAAINTGMHPFMVSYGFENFLRLTKKFEIPQEIISKTPGELRERVFHSLEIPNV</sequence>
<gene>
    <name evidence="5" type="ORF">GCM10011613_27510</name>
</gene>
<reference evidence="6" key="1">
    <citation type="journal article" date="2019" name="Int. J. Syst. Evol. Microbiol.">
        <title>The Global Catalogue of Microorganisms (GCM) 10K type strain sequencing project: providing services to taxonomists for standard genome sequencing and annotation.</title>
        <authorList>
            <consortium name="The Broad Institute Genomics Platform"/>
            <consortium name="The Broad Institute Genome Sequencing Center for Infectious Disease"/>
            <person name="Wu L."/>
            <person name="Ma J."/>
        </authorList>
    </citation>
    <scope>NUCLEOTIDE SEQUENCE [LARGE SCALE GENOMIC DNA]</scope>
    <source>
        <strain evidence="6">KCTC 32239</strain>
    </source>
</reference>
<dbReference type="EMBL" id="BMYZ01000002">
    <property type="protein sequence ID" value="GGY80954.1"/>
    <property type="molecule type" value="Genomic_DNA"/>
</dbReference>
<proteinExistence type="inferred from homology"/>
<evidence type="ECO:0000256" key="4">
    <source>
        <dbReference type="ARBA" id="ARBA00013078"/>
    </source>
</evidence>
<dbReference type="Gene3D" id="3.40.50.1000">
    <property type="entry name" value="HAD superfamily/HAD-like"/>
    <property type="match status" value="1"/>
</dbReference>
<comment type="pathway">
    <text evidence="2">Organic acid metabolism; glycolate biosynthesis; glycolate from 2-phosphoglycolate: step 1/1.</text>
</comment>
<dbReference type="RefSeq" id="WP_229837935.1">
    <property type="nucleotide sequence ID" value="NZ_BMYZ01000002.1"/>
</dbReference>